<name>A0ABV7D4J2_9PROT</name>
<feature type="domain" description="HTH araC/xylS-type" evidence="4">
    <location>
        <begin position="153"/>
        <end position="253"/>
    </location>
</feature>
<accession>A0ABV7D4J2</accession>
<comment type="caution">
    <text evidence="5">The sequence shown here is derived from an EMBL/GenBank/DDBJ whole genome shotgun (WGS) entry which is preliminary data.</text>
</comment>
<keyword evidence="1" id="KW-0805">Transcription regulation</keyword>
<keyword evidence="3" id="KW-0804">Transcription</keyword>
<evidence type="ECO:0000313" key="5">
    <source>
        <dbReference type="EMBL" id="MFC3051924.1"/>
    </source>
</evidence>
<evidence type="ECO:0000256" key="3">
    <source>
        <dbReference type="ARBA" id="ARBA00023163"/>
    </source>
</evidence>
<dbReference type="InterPro" id="IPR009057">
    <property type="entry name" value="Homeodomain-like_sf"/>
</dbReference>
<gene>
    <name evidence="5" type="ORF">ACFOKA_08405</name>
</gene>
<dbReference type="Gene3D" id="1.10.10.60">
    <property type="entry name" value="Homeodomain-like"/>
    <property type="match status" value="2"/>
</dbReference>
<organism evidence="5 6">
    <name type="scientific">Kordiimonas pumila</name>
    <dbReference type="NCBI Taxonomy" id="2161677"/>
    <lineage>
        <taxon>Bacteria</taxon>
        <taxon>Pseudomonadati</taxon>
        <taxon>Pseudomonadota</taxon>
        <taxon>Alphaproteobacteria</taxon>
        <taxon>Kordiimonadales</taxon>
        <taxon>Kordiimonadaceae</taxon>
        <taxon>Kordiimonas</taxon>
    </lineage>
</organism>
<proteinExistence type="predicted"/>
<evidence type="ECO:0000256" key="2">
    <source>
        <dbReference type="ARBA" id="ARBA00023125"/>
    </source>
</evidence>
<dbReference type="PANTHER" id="PTHR11019">
    <property type="entry name" value="HTH-TYPE TRANSCRIPTIONAL REGULATOR NIMR"/>
    <property type="match status" value="1"/>
</dbReference>
<evidence type="ECO:0000313" key="6">
    <source>
        <dbReference type="Proteomes" id="UP001595444"/>
    </source>
</evidence>
<reference evidence="6" key="1">
    <citation type="journal article" date="2019" name="Int. J. Syst. Evol. Microbiol.">
        <title>The Global Catalogue of Microorganisms (GCM) 10K type strain sequencing project: providing services to taxonomists for standard genome sequencing and annotation.</title>
        <authorList>
            <consortium name="The Broad Institute Genomics Platform"/>
            <consortium name="The Broad Institute Genome Sequencing Center for Infectious Disease"/>
            <person name="Wu L."/>
            <person name="Ma J."/>
        </authorList>
    </citation>
    <scope>NUCLEOTIDE SEQUENCE [LARGE SCALE GENOMIC DNA]</scope>
    <source>
        <strain evidence="6">KCTC 62164</strain>
    </source>
</reference>
<dbReference type="Proteomes" id="UP001595444">
    <property type="component" value="Unassembled WGS sequence"/>
</dbReference>
<dbReference type="PANTHER" id="PTHR11019:SF199">
    <property type="entry name" value="HTH-TYPE TRANSCRIPTIONAL REGULATOR NIMR"/>
    <property type="match status" value="1"/>
</dbReference>
<dbReference type="RefSeq" id="WP_194215342.1">
    <property type="nucleotide sequence ID" value="NZ_CP061205.1"/>
</dbReference>
<dbReference type="PROSITE" id="PS00041">
    <property type="entry name" value="HTH_ARAC_FAMILY_1"/>
    <property type="match status" value="1"/>
</dbReference>
<dbReference type="Pfam" id="PF12833">
    <property type="entry name" value="HTH_18"/>
    <property type="match status" value="1"/>
</dbReference>
<dbReference type="PROSITE" id="PS01124">
    <property type="entry name" value="HTH_ARAC_FAMILY_2"/>
    <property type="match status" value="1"/>
</dbReference>
<dbReference type="InterPro" id="IPR018060">
    <property type="entry name" value="HTH_AraC"/>
</dbReference>
<keyword evidence="6" id="KW-1185">Reference proteome</keyword>
<keyword evidence="2" id="KW-0238">DNA-binding</keyword>
<dbReference type="EMBL" id="JBHRSL010000006">
    <property type="protein sequence ID" value="MFC3051924.1"/>
    <property type="molecule type" value="Genomic_DNA"/>
</dbReference>
<evidence type="ECO:0000256" key="1">
    <source>
        <dbReference type="ARBA" id="ARBA00023015"/>
    </source>
</evidence>
<evidence type="ECO:0000259" key="4">
    <source>
        <dbReference type="PROSITE" id="PS01124"/>
    </source>
</evidence>
<dbReference type="SUPFAM" id="SSF46689">
    <property type="entry name" value="Homeodomain-like"/>
    <property type="match status" value="2"/>
</dbReference>
<dbReference type="SMART" id="SM00342">
    <property type="entry name" value="HTH_ARAC"/>
    <property type="match status" value="1"/>
</dbReference>
<protein>
    <submittedName>
        <fullName evidence="5">Helix-turn-helix domain-containing protein</fullName>
    </submittedName>
</protein>
<dbReference type="InterPro" id="IPR018062">
    <property type="entry name" value="HTH_AraC-typ_CS"/>
</dbReference>
<sequence>MIQNSMQRKPFRSLVGEEIALTGERSMHIGNDDCVFLVCPQQGVFSADVGGRNFVLHPSHVLVCPEINTCKLSSTDGVAHIVSLEKSVFRQQQHIRILMTSDLIRSLMKEVVSLNGSNRDIAYENAVLSLLVCEMARKNTVPDQVTVAMPQDKRLMRVCQELLKAPAVPDNMDDWCIKAGMSRRNFTRTFKVETGMTFGAWRREVRLVNALSLIIGGEQITSAAYEVGYESVSAFTVAFSRRFGVPPCHYKPKMREMAALMPSAGFAKHSLAQPCASILR</sequence>